<evidence type="ECO:0000313" key="2">
    <source>
        <dbReference type="EMBL" id="MBD2345603.1"/>
    </source>
</evidence>
<keyword evidence="3" id="KW-1185">Reference proteome</keyword>
<dbReference type="Proteomes" id="UP000607281">
    <property type="component" value="Unassembled WGS sequence"/>
</dbReference>
<comment type="caution">
    <text evidence="2">The sequence shown here is derived from an EMBL/GenBank/DDBJ whole genome shotgun (WGS) entry which is preliminary data.</text>
</comment>
<proteinExistence type="predicted"/>
<reference evidence="2 3" key="1">
    <citation type="journal article" date="2020" name="ISME J.">
        <title>Comparative genomics reveals insights into cyanobacterial evolution and habitat adaptation.</title>
        <authorList>
            <person name="Chen M.Y."/>
            <person name="Teng W.K."/>
            <person name="Zhao L."/>
            <person name="Hu C.X."/>
            <person name="Zhou Y.K."/>
            <person name="Han B.P."/>
            <person name="Song L.R."/>
            <person name="Shu W.S."/>
        </authorList>
    </citation>
    <scope>NUCLEOTIDE SEQUENCE [LARGE SCALE GENOMIC DNA]</scope>
    <source>
        <strain evidence="2 3">FACHB-260</strain>
    </source>
</reference>
<gene>
    <name evidence="2" type="ORF">H6G18_15800</name>
</gene>
<keyword evidence="1" id="KW-0472">Membrane</keyword>
<feature type="transmembrane region" description="Helical" evidence="1">
    <location>
        <begin position="45"/>
        <end position="66"/>
    </location>
</feature>
<feature type="transmembrane region" description="Helical" evidence="1">
    <location>
        <begin position="6"/>
        <end position="24"/>
    </location>
</feature>
<evidence type="ECO:0000256" key="1">
    <source>
        <dbReference type="SAM" id="Phobius"/>
    </source>
</evidence>
<keyword evidence="1" id="KW-0812">Transmembrane</keyword>
<dbReference type="RefSeq" id="WP_190408031.1">
    <property type="nucleotide sequence ID" value="NZ_JACJRF010000027.1"/>
</dbReference>
<protein>
    <submittedName>
        <fullName evidence="2">Uncharacterized protein</fullName>
    </submittedName>
</protein>
<sequence>MLEDYFIKLVVIICWLIFPSIWIGHRMNWFIKLAIWWKVKDEKDVILPSISFFFLPFLICIAYQSIYQLITNSHGNNHFSMVIDTVIKIIPMATICTYFLDKIKKDQQIQLSKDMLSSELFQNYLTTNNILSLIQLSNFTNINLQEKPIQCFRILWSTKAYDNIFLSIINMKSGIYNDLSELYRNANLIINMYGEDDTYNSYFSVSDNQMLITRLSLLINELYRNLILLNNKSEIGLFILENVEKMQQERLL</sequence>
<keyword evidence="1" id="KW-1133">Transmembrane helix</keyword>
<dbReference type="EMBL" id="JACJRF010000027">
    <property type="protein sequence ID" value="MBD2345603.1"/>
    <property type="molecule type" value="Genomic_DNA"/>
</dbReference>
<feature type="transmembrane region" description="Helical" evidence="1">
    <location>
        <begin position="78"/>
        <end position="100"/>
    </location>
</feature>
<evidence type="ECO:0000313" key="3">
    <source>
        <dbReference type="Proteomes" id="UP000607281"/>
    </source>
</evidence>
<accession>A0ABR8CTA1</accession>
<name>A0ABR8CTA1_9NOST</name>
<organism evidence="2 3">
    <name type="scientific">Anabaena subtropica FACHB-260</name>
    <dbReference type="NCBI Taxonomy" id="2692884"/>
    <lineage>
        <taxon>Bacteria</taxon>
        <taxon>Bacillati</taxon>
        <taxon>Cyanobacteriota</taxon>
        <taxon>Cyanophyceae</taxon>
        <taxon>Nostocales</taxon>
        <taxon>Nostocaceae</taxon>
        <taxon>Anabaena</taxon>
    </lineage>
</organism>